<accession>A0AB34HGB3</accession>
<dbReference type="EMBL" id="JAIQCJ010001183">
    <property type="protein sequence ID" value="KAJ8791897.1"/>
    <property type="molecule type" value="Genomic_DNA"/>
</dbReference>
<evidence type="ECO:0000313" key="3">
    <source>
        <dbReference type="Proteomes" id="UP001159641"/>
    </source>
</evidence>
<proteinExistence type="predicted"/>
<dbReference type="Proteomes" id="UP001159641">
    <property type="component" value="Unassembled WGS sequence"/>
</dbReference>
<dbReference type="AlphaFoldDB" id="A0AB34HGB3"/>
<keyword evidence="3" id="KW-1185">Reference proteome</keyword>
<feature type="region of interest" description="Disordered" evidence="1">
    <location>
        <begin position="31"/>
        <end position="155"/>
    </location>
</feature>
<feature type="region of interest" description="Disordered" evidence="1">
    <location>
        <begin position="1"/>
        <end position="20"/>
    </location>
</feature>
<comment type="caution">
    <text evidence="2">The sequence shown here is derived from an EMBL/GenBank/DDBJ whole genome shotgun (WGS) entry which is preliminary data.</text>
</comment>
<protein>
    <submittedName>
        <fullName evidence="2">Uncharacterized protein</fullName>
    </submittedName>
</protein>
<reference evidence="2 3" key="1">
    <citation type="submission" date="2022-11" db="EMBL/GenBank/DDBJ databases">
        <title>Whole genome sequence of Eschrichtius robustus ER-17-0199.</title>
        <authorList>
            <person name="Bruniche-Olsen A."/>
            <person name="Black A.N."/>
            <person name="Fields C.J."/>
            <person name="Walden K."/>
            <person name="Dewoody J.A."/>
        </authorList>
    </citation>
    <scope>NUCLEOTIDE SEQUENCE [LARGE SCALE GENOMIC DNA]</scope>
    <source>
        <strain evidence="2">ER-17-0199</strain>
        <tissue evidence="2">Blubber</tissue>
    </source>
</reference>
<name>A0AB34HGB3_ESCRO</name>
<evidence type="ECO:0000313" key="2">
    <source>
        <dbReference type="EMBL" id="KAJ8791897.1"/>
    </source>
</evidence>
<gene>
    <name evidence="2" type="ORF">J1605_004122</name>
</gene>
<sequence length="155" mass="15978">MPHTPAAVPGPAPFTRQTDQLWLCLVRPVRADARSRTAANRDATPDGDRLPPNSGRRPAGSDVNSGGPISYRIRGTPSASERRDATLRPTQPMRAERAGLPWGPGPGPAGQLAIGGSKSGAGAKGEASFAPRPSGFRPLFPSPGQRGAEDAGGPD</sequence>
<organism evidence="2 3">
    <name type="scientific">Eschrichtius robustus</name>
    <name type="common">California gray whale</name>
    <name type="synonym">Eschrichtius gibbosus</name>
    <dbReference type="NCBI Taxonomy" id="9764"/>
    <lineage>
        <taxon>Eukaryota</taxon>
        <taxon>Metazoa</taxon>
        <taxon>Chordata</taxon>
        <taxon>Craniata</taxon>
        <taxon>Vertebrata</taxon>
        <taxon>Euteleostomi</taxon>
        <taxon>Mammalia</taxon>
        <taxon>Eutheria</taxon>
        <taxon>Laurasiatheria</taxon>
        <taxon>Artiodactyla</taxon>
        <taxon>Whippomorpha</taxon>
        <taxon>Cetacea</taxon>
        <taxon>Mysticeti</taxon>
        <taxon>Eschrichtiidae</taxon>
        <taxon>Eschrichtius</taxon>
    </lineage>
</organism>
<evidence type="ECO:0000256" key="1">
    <source>
        <dbReference type="SAM" id="MobiDB-lite"/>
    </source>
</evidence>